<proteinExistence type="predicted"/>
<sequence length="724" mass="82103">MDMDMDMDMAIWVQQQYPNQSYNNPQTFIPPGNPNLNPNINPNYPQSFIIMQTQANGSNPSQPPASLPPHVPQQLPPPPPVQPQFSHPAYIDHLQRKRSFMDEFPQQQHLSPSSSASSFSNTPSPTSAIVASATSIASNPSSSVVSLKRPRLESFSSSLSQTTSTTCSDEKITECSRSDPDPNLNTDSTSFSSSATVEIAADTTTKTKTTKAKAKDAPRKRRKTKTICLSCVARKIRCDKGKPICKNCWKRQIACVYPRLDPTDEDEGGFNLLEALAGNNSTNSKDGENGDKKQHHRSNDVSTGGALSAAGVDYIMNQVEGAEVGMTPNGSLVLPSQQPEKFTRFPALFKDTNMNNYRIYSQIDFQFVEYYTTQYYMKLSKYFPVQKAFLNIFGHSFTFPHLIHIIMGLVSLDFYHNASRLYVEQKDGRMTLKPKIPEAKLIMERNSYLKLSEFHQTKSISLFRKHLKVEDEHEGMTTLTASVLQFMYYIFSPNYKFIDEGFFNLASGISHIYQSTKKRKFFNTQDVIPSESLKIITKPIPYTKEELAQAYAPIYLYGLLDQTEFETSPESCQRLDKNRDTLKAAIDSLLDCFYETTKAKNPETDFLNILIRWTIDHALIPQFQYLVVVERDPRSLIIMAHFLMLLSSMINLEFWSQSTFVEEINYLEDTLTGLFNLDAPNSIRVPASVVPVSDFENGDTVDEETQREKECRLRWCSRSNQVLQ</sequence>
<evidence type="ECO:0000313" key="2">
    <source>
        <dbReference type="Proteomes" id="UP001165064"/>
    </source>
</evidence>
<comment type="caution">
    <text evidence="1">The sequence shown here is derived from an EMBL/GenBank/DDBJ whole genome shotgun (WGS) entry which is preliminary data.</text>
</comment>
<gene>
    <name evidence="1" type="ORF">Amon02_000314400</name>
</gene>
<evidence type="ECO:0000313" key="1">
    <source>
        <dbReference type="EMBL" id="GME77723.1"/>
    </source>
</evidence>
<protein>
    <submittedName>
        <fullName evidence="1">Unnamed protein product</fullName>
    </submittedName>
</protein>
<reference evidence="1" key="1">
    <citation type="submission" date="2023-04" db="EMBL/GenBank/DDBJ databases">
        <title>Ambrosiozyma monospora NBRC 10751.</title>
        <authorList>
            <person name="Ichikawa N."/>
            <person name="Sato H."/>
            <person name="Tonouchi N."/>
        </authorList>
    </citation>
    <scope>NUCLEOTIDE SEQUENCE</scope>
    <source>
        <strain evidence="1">NBRC 10751</strain>
    </source>
</reference>
<dbReference type="Proteomes" id="UP001165064">
    <property type="component" value="Unassembled WGS sequence"/>
</dbReference>
<keyword evidence="2" id="KW-1185">Reference proteome</keyword>
<organism evidence="1 2">
    <name type="scientific">Ambrosiozyma monospora</name>
    <name type="common">Yeast</name>
    <name type="synonym">Endomycopsis monosporus</name>
    <dbReference type="NCBI Taxonomy" id="43982"/>
    <lineage>
        <taxon>Eukaryota</taxon>
        <taxon>Fungi</taxon>
        <taxon>Dikarya</taxon>
        <taxon>Ascomycota</taxon>
        <taxon>Saccharomycotina</taxon>
        <taxon>Pichiomycetes</taxon>
        <taxon>Pichiales</taxon>
        <taxon>Pichiaceae</taxon>
        <taxon>Ambrosiozyma</taxon>
    </lineage>
</organism>
<name>A0ACB5SZX3_AMBMO</name>
<dbReference type="EMBL" id="BSXS01001950">
    <property type="protein sequence ID" value="GME77723.1"/>
    <property type="molecule type" value="Genomic_DNA"/>
</dbReference>
<accession>A0ACB5SZX3</accession>